<sequence>MYGDTIHRLKIAKGHLDKVIRMVQNGDYCIDILTQSQAVQAALKKVDAIILENHLKTCVTDAVRGDKKDQAIAEVIKVFKKK</sequence>
<name>A0A0G1PD97_9BACT</name>
<comment type="caution">
    <text evidence="1">The sequence shown here is derived from an EMBL/GenBank/DDBJ whole genome shotgun (WGS) entry which is preliminary data.</text>
</comment>
<protein>
    <recommendedName>
        <fullName evidence="3">Transcriptional regulator</fullName>
    </recommendedName>
</protein>
<dbReference type="Gene3D" id="1.20.58.1000">
    <property type="entry name" value="Metal-sensitive repressor, helix protomer"/>
    <property type="match status" value="1"/>
</dbReference>
<evidence type="ECO:0000313" key="1">
    <source>
        <dbReference type="EMBL" id="KKU03403.1"/>
    </source>
</evidence>
<dbReference type="InterPro" id="IPR003735">
    <property type="entry name" value="Metal_Tscrpt_repr"/>
</dbReference>
<dbReference type="AlphaFoldDB" id="A0A0G1PD97"/>
<dbReference type="PANTHER" id="PTHR33677">
    <property type="entry name" value="TRANSCRIPTIONAL REPRESSOR FRMR-RELATED"/>
    <property type="match status" value="1"/>
</dbReference>
<evidence type="ECO:0008006" key="3">
    <source>
        <dbReference type="Google" id="ProtNLM"/>
    </source>
</evidence>
<reference evidence="1 2" key="1">
    <citation type="journal article" date="2015" name="Nature">
        <title>rRNA introns, odd ribosomes, and small enigmatic genomes across a large radiation of phyla.</title>
        <authorList>
            <person name="Brown C.T."/>
            <person name="Hug L.A."/>
            <person name="Thomas B.C."/>
            <person name="Sharon I."/>
            <person name="Castelle C.J."/>
            <person name="Singh A."/>
            <person name="Wilkins M.J."/>
            <person name="Williams K.H."/>
            <person name="Banfield J.F."/>
        </authorList>
    </citation>
    <scope>NUCLEOTIDE SEQUENCE [LARGE SCALE GENOMIC DNA]</scope>
</reference>
<accession>A0A0G1PD97</accession>
<dbReference type="GO" id="GO:0045892">
    <property type="term" value="P:negative regulation of DNA-templated transcription"/>
    <property type="evidence" value="ECO:0007669"/>
    <property type="project" value="UniProtKB-ARBA"/>
</dbReference>
<dbReference type="PANTHER" id="PTHR33677:SF3">
    <property type="entry name" value="COPPER-SENSING TRANSCRIPTIONAL REPRESSOR RICR"/>
    <property type="match status" value="1"/>
</dbReference>
<gene>
    <name evidence="1" type="ORF">UX05_C0001G0032</name>
</gene>
<dbReference type="GO" id="GO:0046872">
    <property type="term" value="F:metal ion binding"/>
    <property type="evidence" value="ECO:0007669"/>
    <property type="project" value="InterPro"/>
</dbReference>
<evidence type="ECO:0000313" key="2">
    <source>
        <dbReference type="Proteomes" id="UP000034264"/>
    </source>
</evidence>
<dbReference type="EMBL" id="LCKS01000001">
    <property type="protein sequence ID" value="KKU03403.1"/>
    <property type="molecule type" value="Genomic_DNA"/>
</dbReference>
<dbReference type="Pfam" id="PF02583">
    <property type="entry name" value="Trns_repr_metal"/>
    <property type="match status" value="1"/>
</dbReference>
<dbReference type="InterPro" id="IPR038390">
    <property type="entry name" value="Metal_Tscrpt_repr_sf"/>
</dbReference>
<proteinExistence type="predicted"/>
<dbReference type="Proteomes" id="UP000034264">
    <property type="component" value="Unassembled WGS sequence"/>
</dbReference>
<dbReference type="CDD" id="cd10151">
    <property type="entry name" value="TthCsoR-like_DUF156"/>
    <property type="match status" value="1"/>
</dbReference>
<dbReference type="GO" id="GO:0003677">
    <property type="term" value="F:DNA binding"/>
    <property type="evidence" value="ECO:0007669"/>
    <property type="project" value="InterPro"/>
</dbReference>
<organism evidence="1 2">
    <name type="scientific">Candidatus Amesbacteria bacterium GW2011_GWC2_45_19</name>
    <dbReference type="NCBI Taxonomy" id="1618366"/>
    <lineage>
        <taxon>Bacteria</taxon>
        <taxon>Candidatus Amesiibacteriota</taxon>
    </lineage>
</organism>